<accession>A0A8J6CP03</accession>
<organism evidence="1 2">
    <name type="scientific">Gossypium anomalum</name>
    <dbReference type="NCBI Taxonomy" id="47600"/>
    <lineage>
        <taxon>Eukaryota</taxon>
        <taxon>Viridiplantae</taxon>
        <taxon>Streptophyta</taxon>
        <taxon>Embryophyta</taxon>
        <taxon>Tracheophyta</taxon>
        <taxon>Spermatophyta</taxon>
        <taxon>Magnoliopsida</taxon>
        <taxon>eudicotyledons</taxon>
        <taxon>Gunneridae</taxon>
        <taxon>Pentapetalae</taxon>
        <taxon>rosids</taxon>
        <taxon>malvids</taxon>
        <taxon>Malvales</taxon>
        <taxon>Malvaceae</taxon>
        <taxon>Malvoideae</taxon>
        <taxon>Gossypium</taxon>
    </lineage>
</organism>
<protein>
    <submittedName>
        <fullName evidence="1">Uncharacterized protein</fullName>
    </submittedName>
</protein>
<evidence type="ECO:0000313" key="1">
    <source>
        <dbReference type="EMBL" id="KAG8479379.1"/>
    </source>
</evidence>
<sequence length="62" mass="6922">MAFAPAIIGVKRSDTFKKYSVESVEENESIVVLLLLLCIQLRGFCRVGFIGFGGVYCMLQNF</sequence>
<evidence type="ECO:0000313" key="2">
    <source>
        <dbReference type="Proteomes" id="UP000701853"/>
    </source>
</evidence>
<dbReference type="AlphaFoldDB" id="A0A8J6CP03"/>
<dbReference type="EMBL" id="JAHUZN010000011">
    <property type="protein sequence ID" value="KAG8479379.1"/>
    <property type="molecule type" value="Genomic_DNA"/>
</dbReference>
<keyword evidence="2" id="KW-1185">Reference proteome</keyword>
<proteinExistence type="predicted"/>
<name>A0A8J6CP03_9ROSI</name>
<dbReference type="Proteomes" id="UP000701853">
    <property type="component" value="Chromosome 11"/>
</dbReference>
<reference evidence="1 2" key="1">
    <citation type="journal article" date="2021" name="bioRxiv">
        <title>The Gossypium anomalum genome as a resource for cotton improvement and evolutionary analysis of hybrid incompatibility.</title>
        <authorList>
            <person name="Grover C.E."/>
            <person name="Yuan D."/>
            <person name="Arick M.A."/>
            <person name="Miller E.R."/>
            <person name="Hu G."/>
            <person name="Peterson D.G."/>
            <person name="Wendel J.F."/>
            <person name="Udall J.A."/>
        </authorList>
    </citation>
    <scope>NUCLEOTIDE SEQUENCE [LARGE SCALE GENOMIC DNA]</scope>
    <source>
        <strain evidence="1">JFW-Udall</strain>
        <tissue evidence="1">Leaf</tissue>
    </source>
</reference>
<gene>
    <name evidence="1" type="ORF">CXB51_029931</name>
</gene>
<comment type="caution">
    <text evidence="1">The sequence shown here is derived from an EMBL/GenBank/DDBJ whole genome shotgun (WGS) entry which is preliminary data.</text>
</comment>